<dbReference type="SUPFAM" id="SSF51905">
    <property type="entry name" value="FAD/NAD(P)-binding domain"/>
    <property type="match status" value="1"/>
</dbReference>
<evidence type="ECO:0000256" key="5">
    <source>
        <dbReference type="ARBA" id="ARBA00023014"/>
    </source>
</evidence>
<dbReference type="InterPro" id="IPR039650">
    <property type="entry name" value="HdrA-like"/>
</dbReference>
<keyword evidence="2" id="KW-0479">Metal-binding</keyword>
<dbReference type="GO" id="GO:0016491">
    <property type="term" value="F:oxidoreductase activity"/>
    <property type="evidence" value="ECO:0007669"/>
    <property type="project" value="UniProtKB-KW"/>
</dbReference>
<keyword evidence="7" id="KW-1185">Reference proteome</keyword>
<evidence type="ECO:0000256" key="1">
    <source>
        <dbReference type="ARBA" id="ARBA00022485"/>
    </source>
</evidence>
<evidence type="ECO:0000256" key="2">
    <source>
        <dbReference type="ARBA" id="ARBA00022723"/>
    </source>
</evidence>
<dbReference type="Proteomes" id="UP000593601">
    <property type="component" value="Chromosome"/>
</dbReference>
<dbReference type="GO" id="GO:0046872">
    <property type="term" value="F:metal ion binding"/>
    <property type="evidence" value="ECO:0007669"/>
    <property type="project" value="UniProtKB-KW"/>
</dbReference>
<keyword evidence="1" id="KW-0004">4Fe-4S</keyword>
<keyword evidence="3" id="KW-0560">Oxidoreductase</keyword>
<sequence length="453" mass="49420">MQELFCDIAVFGAGPSGIVAALAAARNGSDVLLIEKSECLGGNLISGLPLLGFLDKQGQQVVGGIAQEIIDRLTEQNACLGHNRCALHNSVTIIDPEKTKILLFDMCREANVRLLLACAAVKTKTKDKNIECVFVNGKGHNYKIKAKLYIDSTGDGDVAYLSGAAMEKGQEKTGVLQPPSLLFMLTGFNEDEFFHYLEQHPKDLVASESMQVSKGYDLPYFRSHPGYVFLGLRDTLSRFAKLGISPLKRDTLIYIKTTHPGQICVNSTRILNYDGSQPEDITRGMAEAMLQIKEIHAFLKQYIPGFDRTYISHINTTIGARETRRFHGLKRLTIEDVISGSIPNDTIALGSYKIDIHSGTGNSTILKELEEPYGIPLKCLISSDYGNLMLNGRCISMDSSALASMRVMPTCMAIGQSSGVCAALAVQKDILPAQVPVSEVVQILQDEAAILMV</sequence>
<dbReference type="KEGG" id="bliq:INP51_12285"/>
<accession>A0A7M2RLL4</accession>
<reference evidence="6 7" key="1">
    <citation type="submission" date="2020-10" db="EMBL/GenBank/DDBJ databases">
        <title>Blautia liquoris sp.nov., isolated from the mud in a fermentation cellar used for the production of Chinese strong-flavoured liquor.</title>
        <authorList>
            <person name="Lu L."/>
        </authorList>
    </citation>
    <scope>NUCLEOTIDE SEQUENCE [LARGE SCALE GENOMIC DNA]</scope>
    <source>
        <strain evidence="6 7">LZLJ-3</strain>
    </source>
</reference>
<evidence type="ECO:0000313" key="7">
    <source>
        <dbReference type="Proteomes" id="UP000593601"/>
    </source>
</evidence>
<dbReference type="PANTHER" id="PTHR43498:SF1">
    <property type="entry name" value="COB--COM HETERODISULFIDE REDUCTASE IRON-SULFUR SUBUNIT A"/>
    <property type="match status" value="1"/>
</dbReference>
<keyword evidence="5" id="KW-0411">Iron-sulfur</keyword>
<name>A0A7M2RLL4_9FIRM</name>
<proteinExistence type="predicted"/>
<keyword evidence="4" id="KW-0408">Iron</keyword>
<dbReference type="AlphaFoldDB" id="A0A7M2RLL4"/>
<dbReference type="EMBL" id="CP063304">
    <property type="protein sequence ID" value="QOV21048.1"/>
    <property type="molecule type" value="Genomic_DNA"/>
</dbReference>
<dbReference type="Gene3D" id="3.50.50.60">
    <property type="entry name" value="FAD/NAD(P)-binding domain"/>
    <property type="match status" value="1"/>
</dbReference>
<gene>
    <name evidence="6" type="ORF">INP51_12285</name>
</gene>
<evidence type="ECO:0000256" key="3">
    <source>
        <dbReference type="ARBA" id="ARBA00023002"/>
    </source>
</evidence>
<evidence type="ECO:0000313" key="6">
    <source>
        <dbReference type="EMBL" id="QOV21048.1"/>
    </source>
</evidence>
<dbReference type="PANTHER" id="PTHR43498">
    <property type="entry name" value="FERREDOXIN:COB-COM HETERODISULFIDE REDUCTASE SUBUNIT A"/>
    <property type="match status" value="1"/>
</dbReference>
<dbReference type="GO" id="GO:0051539">
    <property type="term" value="F:4 iron, 4 sulfur cluster binding"/>
    <property type="evidence" value="ECO:0007669"/>
    <property type="project" value="UniProtKB-KW"/>
</dbReference>
<evidence type="ECO:0000256" key="4">
    <source>
        <dbReference type="ARBA" id="ARBA00023004"/>
    </source>
</evidence>
<protein>
    <submittedName>
        <fullName evidence="6">FAD-dependent oxidoreductase</fullName>
    </submittedName>
</protein>
<organism evidence="6 7">
    <name type="scientific">Blautia liquoris</name>
    <dbReference type="NCBI Taxonomy" id="2779518"/>
    <lineage>
        <taxon>Bacteria</taxon>
        <taxon>Bacillati</taxon>
        <taxon>Bacillota</taxon>
        <taxon>Clostridia</taxon>
        <taxon>Lachnospirales</taxon>
        <taxon>Lachnospiraceae</taxon>
        <taxon>Blautia</taxon>
    </lineage>
</organism>
<dbReference type="InterPro" id="IPR036188">
    <property type="entry name" value="FAD/NAD-bd_sf"/>
</dbReference>
<dbReference type="Pfam" id="PF12831">
    <property type="entry name" value="FAD_oxidored"/>
    <property type="match status" value="1"/>
</dbReference>